<comment type="caution">
    <text evidence="1">The sequence shown here is derived from an EMBL/GenBank/DDBJ whole genome shotgun (WGS) entry which is preliminary data.</text>
</comment>
<sequence>MADEDLGVVFPAGPDGRRSTAALGRAVVADALRPVDATGALAAEQETNWRAGYLPHFRRLVEAGLPSAGAARSIAAAGLDSLHRRMRVAGPDGESGLETLSTAPAGRALHTAEVTGGGQPEGELSLPFRGERLRGDALLRRLDRWVERGVVEPSAAEAVRTVAANPGWLALPGRTVVVLGAGAEMGPLTALLRWGAQVAAVDLPRAPLWERVLDTARGGAGTLLVPVTEPGTGADPRRAGADLIAEVPAVADWIAGLPGRPVLGNYVYADGATNVRVSTAVDALTVRLTGARPDLALAFLATPTDVFAVPADAVAQSVRAYADRSRRAKLLGRPLRTVSGGRLLRRAYVPGADPGIADSLVAQQGPNYALAKRLQRWRATVASAAGSTVSMNVAPPTRTRSVVKNRALAAAYAGAHRFGVEIFEPATANVLMAALLVHDLHTGGGPVHAHPWQDEAYEAAHGGLWRTAYAPRSALGLAALLGYGAARA</sequence>
<name>A0A5S5CUP8_9ACTN</name>
<accession>A0A5S5CUP8</accession>
<keyword evidence="2" id="KW-1185">Reference proteome</keyword>
<dbReference type="AlphaFoldDB" id="A0A5S5CUP8"/>
<dbReference type="RefSeq" id="WP_166533628.1">
    <property type="nucleotide sequence ID" value="NZ_VNHW01000008.1"/>
</dbReference>
<evidence type="ECO:0000313" key="2">
    <source>
        <dbReference type="Proteomes" id="UP000322499"/>
    </source>
</evidence>
<evidence type="ECO:0000313" key="1">
    <source>
        <dbReference type="EMBL" id="TYP86804.1"/>
    </source>
</evidence>
<organism evidence="1 2">
    <name type="scientific">Blastococcus xanthinilyticus</name>
    <dbReference type="NCBI Taxonomy" id="1564164"/>
    <lineage>
        <taxon>Bacteria</taxon>
        <taxon>Bacillati</taxon>
        <taxon>Actinomycetota</taxon>
        <taxon>Actinomycetes</taxon>
        <taxon>Geodermatophilales</taxon>
        <taxon>Geodermatophilaceae</taxon>
        <taxon>Blastococcus</taxon>
    </lineage>
</organism>
<dbReference type="EMBL" id="VNHW01000008">
    <property type="protein sequence ID" value="TYP86804.1"/>
    <property type="molecule type" value="Genomic_DNA"/>
</dbReference>
<protein>
    <submittedName>
        <fullName evidence="1">Uncharacterized protein</fullName>
    </submittedName>
</protein>
<proteinExistence type="predicted"/>
<reference evidence="1 2" key="1">
    <citation type="submission" date="2019-07" db="EMBL/GenBank/DDBJ databases">
        <title>Genomic Encyclopedia of Archaeal and Bacterial Type Strains, Phase II (KMG-II): from individual species to whole genera.</title>
        <authorList>
            <person name="Goeker M."/>
        </authorList>
    </citation>
    <scope>NUCLEOTIDE SEQUENCE [LARGE SCALE GENOMIC DNA]</scope>
    <source>
        <strain evidence="1 2">DSM 46842</strain>
    </source>
</reference>
<dbReference type="Proteomes" id="UP000322499">
    <property type="component" value="Unassembled WGS sequence"/>
</dbReference>
<gene>
    <name evidence="1" type="ORF">BD833_10889</name>
</gene>